<accession>A0ABP9Y346</accession>
<keyword evidence="2" id="KW-1185">Reference proteome</keyword>
<protein>
    <submittedName>
        <fullName evidence="1">Uncharacterized protein</fullName>
    </submittedName>
</protein>
<comment type="caution">
    <text evidence="1">The sequence shown here is derived from an EMBL/GenBank/DDBJ whole genome shotgun (WGS) entry which is preliminary data.</text>
</comment>
<gene>
    <name evidence="1" type="ORF">HPULCUR_006853</name>
</gene>
<evidence type="ECO:0000313" key="2">
    <source>
        <dbReference type="Proteomes" id="UP001476247"/>
    </source>
</evidence>
<dbReference type="EMBL" id="BAABUJ010000018">
    <property type="protein sequence ID" value="GAA5801407.1"/>
    <property type="molecule type" value="Genomic_DNA"/>
</dbReference>
<sequence>MQDIGYEFSTCCYFELDREEQIYSQMRLVKITENYLGRSQKATHKFPTVLEYSDKHPDKVARWGAKVAPNSSRRITPNYMMSTSKDDFKIFITDYLKCLYEYAGDYIKKERGKGVGINKIRYCLTMENSFNFFRTKKEMRDVATYAGLFDVQRPDMRHKKQLLLLTREDASAMYYKKVYYTEDMYFWKIKILSNNMCCVSRHVVKNADVASFRPKREDIDDPEKAEVEDSVKMPCPFDDENISSWYNQDTSFEEIEDRLIEPIIRDLIENIPKGSFRANATSSIQNIDKIYVIGRFVLEESRDDMEDLILACLFKKLNPFVTKKKNIIHVDKQAQSHEDEDSENYGLPVKSKDTIADDSAHANCFLQMNIQRDCFHLNLYETTNISDQNQIKHQNVRKLRSTTFEFDVAGTMVKRLRQYTRDKPENHVCNSSELHRQDTRKYDNDLSYGLIYYVKVISRRRKKVIAHANR</sequence>
<proteinExistence type="predicted"/>
<evidence type="ECO:0000313" key="1">
    <source>
        <dbReference type="EMBL" id="GAA5801407.1"/>
    </source>
</evidence>
<dbReference type="Proteomes" id="UP001476247">
    <property type="component" value="Unassembled WGS sequence"/>
</dbReference>
<reference evidence="1 2" key="1">
    <citation type="submission" date="2024-04" db="EMBL/GenBank/DDBJ databases">
        <title>genome sequences of Mucor flavus KT1a and Helicostylum pulchrum KT1b strains isolation_sourced from the surface of a dry-aged beef.</title>
        <authorList>
            <person name="Toyotome T."/>
            <person name="Hosono M."/>
            <person name="Torimaru M."/>
            <person name="Fukuda K."/>
            <person name="Mikami N."/>
        </authorList>
    </citation>
    <scope>NUCLEOTIDE SEQUENCE [LARGE SCALE GENOMIC DNA]</scope>
    <source>
        <strain evidence="1 2">KT1b</strain>
    </source>
</reference>
<organism evidence="1 2">
    <name type="scientific">Helicostylum pulchrum</name>
    <dbReference type="NCBI Taxonomy" id="562976"/>
    <lineage>
        <taxon>Eukaryota</taxon>
        <taxon>Fungi</taxon>
        <taxon>Fungi incertae sedis</taxon>
        <taxon>Mucoromycota</taxon>
        <taxon>Mucoromycotina</taxon>
        <taxon>Mucoromycetes</taxon>
        <taxon>Mucorales</taxon>
        <taxon>Mucorineae</taxon>
        <taxon>Mucoraceae</taxon>
        <taxon>Helicostylum</taxon>
    </lineage>
</organism>
<name>A0ABP9Y346_9FUNG</name>